<reference evidence="1" key="1">
    <citation type="submission" date="2021-03" db="EMBL/GenBank/DDBJ databases">
        <authorList>
            <person name="Kanchanasin P."/>
            <person name="Saeng-In P."/>
            <person name="Phongsopitanun W."/>
            <person name="Yuki M."/>
            <person name="Kudo T."/>
            <person name="Ohkuma M."/>
            <person name="Tanasupawat S."/>
        </authorList>
    </citation>
    <scope>NUCLEOTIDE SEQUENCE</scope>
    <source>
        <strain evidence="1">GKU 128</strain>
    </source>
</reference>
<comment type="caution">
    <text evidence="1">The sequence shown here is derived from an EMBL/GenBank/DDBJ whole genome shotgun (WGS) entry which is preliminary data.</text>
</comment>
<protein>
    <submittedName>
        <fullName evidence="1">Uncharacterized protein</fullName>
    </submittedName>
</protein>
<dbReference type="RefSeq" id="WP_208259860.1">
    <property type="nucleotide sequence ID" value="NZ_JAGEOJ010000014.1"/>
</dbReference>
<dbReference type="EMBL" id="JAGEOJ010000014">
    <property type="protein sequence ID" value="MBO2451976.1"/>
    <property type="molecule type" value="Genomic_DNA"/>
</dbReference>
<dbReference type="Proteomes" id="UP000669179">
    <property type="component" value="Unassembled WGS sequence"/>
</dbReference>
<keyword evidence="2" id="KW-1185">Reference proteome</keyword>
<sequence length="281" mass="30953">MREPFLAEVAWAESAVRVIGWIKRDPALPGEPSLEVLLRERDGDREFAAPTKQLEPGDDPLDLWFDAHIKVNSVADGGPLPRGLWDLDLAVRYEGESVLVPLGRDRSTSIDVSPQRHFLRDSTTVTVYFSVHGTLAIDVGGEPHTAGSTGADAVVWKESDEELEITGHLDFHDSAMPVSATLTLREQATGRVYEVIAMLESKQTGLAYKADIPMTRALIDDPLPRGAWDAFLILGFSGLHRELRLMAPDRPAETQVWRRLRHVKVSSSKAPAPLTITVGHS</sequence>
<gene>
    <name evidence="1" type="ORF">J4573_33155</name>
</gene>
<proteinExistence type="predicted"/>
<evidence type="ECO:0000313" key="1">
    <source>
        <dbReference type="EMBL" id="MBO2451976.1"/>
    </source>
</evidence>
<dbReference type="AlphaFoldDB" id="A0A939PG17"/>
<accession>A0A939PG17</accession>
<name>A0A939PG17_9ACTN</name>
<evidence type="ECO:0000313" key="2">
    <source>
        <dbReference type="Proteomes" id="UP000669179"/>
    </source>
</evidence>
<organism evidence="1 2">
    <name type="scientific">Actinomadura barringtoniae</name>
    <dbReference type="NCBI Taxonomy" id="1427535"/>
    <lineage>
        <taxon>Bacteria</taxon>
        <taxon>Bacillati</taxon>
        <taxon>Actinomycetota</taxon>
        <taxon>Actinomycetes</taxon>
        <taxon>Streptosporangiales</taxon>
        <taxon>Thermomonosporaceae</taxon>
        <taxon>Actinomadura</taxon>
    </lineage>
</organism>